<dbReference type="InterPro" id="IPR001845">
    <property type="entry name" value="HTH_ArsR_DNA-bd_dom"/>
</dbReference>
<sequence length="113" mass="12583">MNNSRFTRQVPNARSHPRPQRTLEPEESEILSVATAMGSETRWEIIRALSTETRTIHELTELVDLSKGTVSVHVKQLEEAGLAASRFNVSDNGGVEKEISLAVDEITVDLRDI</sequence>
<evidence type="ECO:0000256" key="2">
    <source>
        <dbReference type="ARBA" id="ARBA00023125"/>
    </source>
</evidence>
<keyword evidence="3" id="KW-0804">Transcription</keyword>
<reference evidence="7" key="1">
    <citation type="submission" date="2017-01" db="EMBL/GenBank/DDBJ databases">
        <authorList>
            <person name="Varghese N."/>
            <person name="Submissions S."/>
        </authorList>
    </citation>
    <scope>NUCLEOTIDE SEQUENCE [LARGE SCALE GENOMIC DNA]</scope>
    <source>
        <strain evidence="7">CGMCC 1.7737</strain>
    </source>
</reference>
<keyword evidence="1" id="KW-0805">Transcription regulation</keyword>
<evidence type="ECO:0000256" key="4">
    <source>
        <dbReference type="SAM" id="MobiDB-lite"/>
    </source>
</evidence>
<dbReference type="SUPFAM" id="SSF46785">
    <property type="entry name" value="Winged helix' DNA-binding domain"/>
    <property type="match status" value="1"/>
</dbReference>
<dbReference type="EMBL" id="FTNO01000006">
    <property type="protein sequence ID" value="SIR88731.1"/>
    <property type="molecule type" value="Genomic_DNA"/>
</dbReference>
<name>A0A1N7EKX1_9EURY</name>
<keyword evidence="7" id="KW-1185">Reference proteome</keyword>
<dbReference type="InterPro" id="IPR011991">
    <property type="entry name" value="ArsR-like_HTH"/>
</dbReference>
<dbReference type="InterPro" id="IPR036388">
    <property type="entry name" value="WH-like_DNA-bd_sf"/>
</dbReference>
<dbReference type="InterPro" id="IPR051081">
    <property type="entry name" value="HTH_MetalResp_TranReg"/>
</dbReference>
<dbReference type="Gene3D" id="1.10.10.10">
    <property type="entry name" value="Winged helix-like DNA-binding domain superfamily/Winged helix DNA-binding domain"/>
    <property type="match status" value="1"/>
</dbReference>
<evidence type="ECO:0000256" key="3">
    <source>
        <dbReference type="ARBA" id="ARBA00023163"/>
    </source>
</evidence>
<proteinExistence type="predicted"/>
<evidence type="ECO:0000313" key="6">
    <source>
        <dbReference type="EMBL" id="SIR88731.1"/>
    </source>
</evidence>
<organism evidence="6 7">
    <name type="scientific">Haladaptatus litoreus</name>
    <dbReference type="NCBI Taxonomy" id="553468"/>
    <lineage>
        <taxon>Archaea</taxon>
        <taxon>Methanobacteriati</taxon>
        <taxon>Methanobacteriota</taxon>
        <taxon>Stenosarchaea group</taxon>
        <taxon>Halobacteria</taxon>
        <taxon>Halobacteriales</taxon>
        <taxon>Haladaptataceae</taxon>
        <taxon>Haladaptatus</taxon>
    </lineage>
</organism>
<dbReference type="AlphaFoldDB" id="A0A1N7EKX1"/>
<evidence type="ECO:0000259" key="5">
    <source>
        <dbReference type="SMART" id="SM00418"/>
    </source>
</evidence>
<feature type="domain" description="HTH arsR-type" evidence="5">
    <location>
        <begin position="32"/>
        <end position="112"/>
    </location>
</feature>
<feature type="region of interest" description="Disordered" evidence="4">
    <location>
        <begin position="1"/>
        <end position="27"/>
    </location>
</feature>
<evidence type="ECO:0000313" key="7">
    <source>
        <dbReference type="Proteomes" id="UP000186914"/>
    </source>
</evidence>
<dbReference type="CDD" id="cd00090">
    <property type="entry name" value="HTH_ARSR"/>
    <property type="match status" value="1"/>
</dbReference>
<dbReference type="PANTHER" id="PTHR33154">
    <property type="entry name" value="TRANSCRIPTIONAL REGULATOR, ARSR FAMILY"/>
    <property type="match status" value="1"/>
</dbReference>
<dbReference type="GO" id="GO:0003677">
    <property type="term" value="F:DNA binding"/>
    <property type="evidence" value="ECO:0007669"/>
    <property type="project" value="UniProtKB-KW"/>
</dbReference>
<dbReference type="PANTHER" id="PTHR33154:SF38">
    <property type="entry name" value="HTH ARSR-TYPE DOMAIN-CONTAINING PROTEIN"/>
    <property type="match status" value="1"/>
</dbReference>
<dbReference type="Pfam" id="PF01022">
    <property type="entry name" value="HTH_5"/>
    <property type="match status" value="1"/>
</dbReference>
<keyword evidence="2" id="KW-0238">DNA-binding</keyword>
<feature type="compositionally biased region" description="Polar residues" evidence="4">
    <location>
        <begin position="1"/>
        <end position="12"/>
    </location>
</feature>
<dbReference type="SMART" id="SM00418">
    <property type="entry name" value="HTH_ARSR"/>
    <property type="match status" value="1"/>
</dbReference>
<dbReference type="Proteomes" id="UP000186914">
    <property type="component" value="Unassembled WGS sequence"/>
</dbReference>
<accession>A0A1N7EKX1</accession>
<evidence type="ECO:0000256" key="1">
    <source>
        <dbReference type="ARBA" id="ARBA00023015"/>
    </source>
</evidence>
<gene>
    <name evidence="6" type="ORF">SAMN05421858_4350</name>
</gene>
<protein>
    <submittedName>
        <fullName evidence="6">Regulatory protein, arsR family</fullName>
    </submittedName>
</protein>
<dbReference type="InterPro" id="IPR036390">
    <property type="entry name" value="WH_DNA-bd_sf"/>
</dbReference>
<dbReference type="GO" id="GO:0003700">
    <property type="term" value="F:DNA-binding transcription factor activity"/>
    <property type="evidence" value="ECO:0007669"/>
    <property type="project" value="InterPro"/>
</dbReference>